<dbReference type="SUPFAM" id="SSF51430">
    <property type="entry name" value="NAD(P)-linked oxidoreductase"/>
    <property type="match status" value="1"/>
</dbReference>
<evidence type="ECO:0000313" key="3">
    <source>
        <dbReference type="RefSeq" id="XP_017876871.1"/>
    </source>
</evidence>
<dbReference type="AlphaFoldDB" id="A0AAJ7IUC0"/>
<feature type="domain" description="NADP-dependent oxidoreductase" evidence="1">
    <location>
        <begin position="35"/>
        <end position="318"/>
    </location>
</feature>
<dbReference type="Gene3D" id="3.20.20.100">
    <property type="entry name" value="NADP-dependent oxidoreductase domain"/>
    <property type="match status" value="1"/>
</dbReference>
<organism evidence="2 3">
    <name type="scientific">Ceratina calcarata</name>
    <dbReference type="NCBI Taxonomy" id="156304"/>
    <lineage>
        <taxon>Eukaryota</taxon>
        <taxon>Metazoa</taxon>
        <taxon>Ecdysozoa</taxon>
        <taxon>Arthropoda</taxon>
        <taxon>Hexapoda</taxon>
        <taxon>Insecta</taxon>
        <taxon>Pterygota</taxon>
        <taxon>Neoptera</taxon>
        <taxon>Endopterygota</taxon>
        <taxon>Hymenoptera</taxon>
        <taxon>Apocrita</taxon>
        <taxon>Aculeata</taxon>
        <taxon>Apoidea</taxon>
        <taxon>Anthophila</taxon>
        <taxon>Apidae</taxon>
        <taxon>Ceratina</taxon>
        <taxon>Zadontomerus</taxon>
    </lineage>
</organism>
<name>A0AAJ7IUC0_9HYME</name>
<proteinExistence type="predicted"/>
<dbReference type="PANTHER" id="PTHR42686">
    <property type="entry name" value="GH17980P-RELATED"/>
    <property type="match status" value="1"/>
</dbReference>
<evidence type="ECO:0000259" key="1">
    <source>
        <dbReference type="Pfam" id="PF00248"/>
    </source>
</evidence>
<dbReference type="CDD" id="cd19163">
    <property type="entry name" value="AKR_galDH"/>
    <property type="match status" value="1"/>
</dbReference>
<protein>
    <submittedName>
        <fullName evidence="3">L-galactose dehydrogenase-like</fullName>
    </submittedName>
</protein>
<dbReference type="RefSeq" id="XP_017876871.1">
    <property type="nucleotide sequence ID" value="XM_018021382.2"/>
</dbReference>
<reference evidence="3" key="1">
    <citation type="submission" date="2025-08" db="UniProtKB">
        <authorList>
            <consortium name="RefSeq"/>
        </authorList>
    </citation>
    <scope>IDENTIFICATION</scope>
    <source>
        <tissue evidence="3">Whole body</tissue>
    </source>
</reference>
<dbReference type="InterPro" id="IPR044479">
    <property type="entry name" value="LGALDH-like"/>
</dbReference>
<dbReference type="Pfam" id="PF00248">
    <property type="entry name" value="Aldo_ket_red"/>
    <property type="match status" value="1"/>
</dbReference>
<accession>A0AAJ7IUC0</accession>
<keyword evidence="2" id="KW-1185">Reference proteome</keyword>
<dbReference type="GO" id="GO:0005829">
    <property type="term" value="C:cytosol"/>
    <property type="evidence" value="ECO:0007669"/>
    <property type="project" value="TreeGrafter"/>
</dbReference>
<dbReference type="PANTHER" id="PTHR42686:SF1">
    <property type="entry name" value="GH17980P-RELATED"/>
    <property type="match status" value="1"/>
</dbReference>
<dbReference type="InterPro" id="IPR020471">
    <property type="entry name" value="AKR"/>
</dbReference>
<gene>
    <name evidence="3" type="primary">LOC108623090</name>
</gene>
<sequence length="321" mass="35882">MKMLPPTYIEGFHDLEAVQKMEYRPLGKTGLIVSKLSLGGGTLGCHYGTFDENEAIEAIRQGIKQGINYIDTAPWYGQGRSETVLGKALKGIPREAYYIATKVGRYKLNYENMFDFSKEKTRNSLKKSLELLGLDYVDVIQVHDIEFAPNLDIVITQTLPELSTQVAEGKAKFIGITGYPVSVLKKCIEQSNIKIASVLTYTRYTLIDNTLTEYIPFFKEHNIAIINAGLPCMGLLTNKGPPVWHPSSDNMKKICAEAVACCKDHNVELAKLAVWYSLQCEDIATSLVGIQNLKELNINLDAVRNGISEKEKTVLQEIRKK</sequence>
<dbReference type="Proteomes" id="UP000694925">
    <property type="component" value="Unplaced"/>
</dbReference>
<dbReference type="GeneID" id="108623090"/>
<dbReference type="KEGG" id="ccal:108623090"/>
<dbReference type="InterPro" id="IPR036812">
    <property type="entry name" value="NAD(P)_OxRdtase_dom_sf"/>
</dbReference>
<dbReference type="InterPro" id="IPR023210">
    <property type="entry name" value="NADP_OxRdtase_dom"/>
</dbReference>
<dbReference type="FunFam" id="3.20.20.100:FF:000011">
    <property type="entry name" value="Aldo/keto reductase"/>
    <property type="match status" value="1"/>
</dbReference>
<dbReference type="GO" id="GO:0010349">
    <property type="term" value="F:L-galactose dehydrogenase activity"/>
    <property type="evidence" value="ECO:0007669"/>
    <property type="project" value="InterPro"/>
</dbReference>
<evidence type="ECO:0000313" key="2">
    <source>
        <dbReference type="Proteomes" id="UP000694925"/>
    </source>
</evidence>